<evidence type="ECO:0000256" key="3">
    <source>
        <dbReference type="ARBA" id="ARBA00029325"/>
    </source>
</evidence>
<dbReference type="PaxDb" id="121845-A0A1S3DSW3"/>
<dbReference type="SUPFAM" id="SSF51395">
    <property type="entry name" value="FMN-linked oxidoreductases"/>
    <property type="match status" value="1"/>
</dbReference>
<dbReference type="InterPro" id="IPR008259">
    <property type="entry name" value="FMN_hydac_DH_AS"/>
</dbReference>
<dbReference type="PROSITE" id="PS51349">
    <property type="entry name" value="FMN_HYDROXY_ACID_DH_2"/>
    <property type="match status" value="1"/>
</dbReference>
<dbReference type="KEGG" id="dci:103523796"/>
<dbReference type="AlphaFoldDB" id="A0A1S3DSW3"/>
<evidence type="ECO:0000259" key="5">
    <source>
        <dbReference type="PROSITE" id="PS51349"/>
    </source>
</evidence>
<dbReference type="PANTHER" id="PTHR10578">
    <property type="entry name" value="S -2-HYDROXY-ACID OXIDASE-RELATED"/>
    <property type="match status" value="1"/>
</dbReference>
<dbReference type="InterPro" id="IPR013785">
    <property type="entry name" value="Aldolase_TIM"/>
</dbReference>
<dbReference type="OMA" id="IFRIMRS"/>
<protein>
    <submittedName>
        <fullName evidence="7">Hydroxyacid oxidase 1-like</fullName>
    </submittedName>
</protein>
<gene>
    <name evidence="7" type="primary">LOC103523796</name>
</gene>
<dbReference type="RefSeq" id="XP_008487036.1">
    <property type="nucleotide sequence ID" value="XM_008488814.2"/>
</dbReference>
<dbReference type="Gene3D" id="3.20.20.70">
    <property type="entry name" value="Aldolase class I"/>
    <property type="match status" value="1"/>
</dbReference>
<reference evidence="7" key="1">
    <citation type="submission" date="2025-08" db="UniProtKB">
        <authorList>
            <consortium name="RefSeq"/>
        </authorList>
    </citation>
    <scope>IDENTIFICATION</scope>
</reference>
<dbReference type="InterPro" id="IPR037396">
    <property type="entry name" value="FMN_HAD"/>
</dbReference>
<comment type="catalytic activity">
    <reaction evidence="3">
        <text>a (2S)-2-hydroxycarboxylate + O2 = a 2-oxocarboxylate + H2O2</text>
        <dbReference type="Rhea" id="RHEA:16789"/>
        <dbReference type="ChEBI" id="CHEBI:15379"/>
        <dbReference type="ChEBI" id="CHEBI:16240"/>
        <dbReference type="ChEBI" id="CHEBI:35179"/>
        <dbReference type="ChEBI" id="CHEBI:58123"/>
        <dbReference type="EC" id="1.1.3.15"/>
    </reaction>
    <physiologicalReaction direction="left-to-right" evidence="3">
        <dbReference type="Rhea" id="RHEA:16790"/>
    </physiologicalReaction>
</comment>
<organism evidence="6 7">
    <name type="scientific">Diaphorina citri</name>
    <name type="common">Asian citrus psyllid</name>
    <dbReference type="NCBI Taxonomy" id="121845"/>
    <lineage>
        <taxon>Eukaryota</taxon>
        <taxon>Metazoa</taxon>
        <taxon>Ecdysozoa</taxon>
        <taxon>Arthropoda</taxon>
        <taxon>Hexapoda</taxon>
        <taxon>Insecta</taxon>
        <taxon>Pterygota</taxon>
        <taxon>Neoptera</taxon>
        <taxon>Paraneoptera</taxon>
        <taxon>Hemiptera</taxon>
        <taxon>Sternorrhyncha</taxon>
        <taxon>Psylloidea</taxon>
        <taxon>Psyllidae</taxon>
        <taxon>Diaphorininae</taxon>
        <taxon>Diaphorina</taxon>
    </lineage>
</organism>
<keyword evidence="6" id="KW-1185">Reference proteome</keyword>
<accession>A0A1S3DSW3</accession>
<evidence type="ECO:0000256" key="1">
    <source>
        <dbReference type="ARBA" id="ARBA00001917"/>
    </source>
</evidence>
<comment type="cofactor">
    <cofactor evidence="1">
        <name>FMN</name>
        <dbReference type="ChEBI" id="CHEBI:58210"/>
    </cofactor>
</comment>
<dbReference type="InterPro" id="IPR000262">
    <property type="entry name" value="FMN-dep_DH"/>
</dbReference>
<evidence type="ECO:0000313" key="6">
    <source>
        <dbReference type="Proteomes" id="UP000079169"/>
    </source>
</evidence>
<dbReference type="Proteomes" id="UP000079169">
    <property type="component" value="Unplaced"/>
</dbReference>
<evidence type="ECO:0000256" key="4">
    <source>
        <dbReference type="ARBA" id="ARBA00029327"/>
    </source>
</evidence>
<sequence>MCHNVGAKAIIVSNHGGRQLDQVPATIQALPEIVEAVGNSMEVYLDGGIRYGTDVFKAIGLGAKYVFVGRAALWG</sequence>
<dbReference type="GO" id="GO:0003973">
    <property type="term" value="F:(S)-2-hydroxy-acid oxidase activity"/>
    <property type="evidence" value="ECO:0007669"/>
    <property type="project" value="UniProtKB-EC"/>
</dbReference>
<dbReference type="PANTHER" id="PTHR10578:SF149">
    <property type="entry name" value="2-HYDROXYACID OXIDASE 2"/>
    <property type="match status" value="1"/>
</dbReference>
<dbReference type="GeneID" id="103523796"/>
<evidence type="ECO:0000256" key="2">
    <source>
        <dbReference type="ARBA" id="ARBA00023002"/>
    </source>
</evidence>
<feature type="domain" description="FMN hydroxy acid dehydrogenase" evidence="5">
    <location>
        <begin position="1"/>
        <end position="75"/>
    </location>
</feature>
<dbReference type="Pfam" id="PF01070">
    <property type="entry name" value="FMN_dh"/>
    <property type="match status" value="1"/>
</dbReference>
<feature type="non-terminal residue" evidence="7">
    <location>
        <position position="75"/>
    </location>
</feature>
<keyword evidence="2" id="KW-0560">Oxidoreductase</keyword>
<dbReference type="STRING" id="121845.A0A1S3DSW3"/>
<dbReference type="PROSITE" id="PS00557">
    <property type="entry name" value="FMN_HYDROXY_ACID_DH_1"/>
    <property type="match status" value="1"/>
</dbReference>
<evidence type="ECO:0000313" key="7">
    <source>
        <dbReference type="RefSeq" id="XP_008487036.1"/>
    </source>
</evidence>
<proteinExistence type="predicted"/>
<comment type="catalytic activity">
    <reaction evidence="4">
        <text>2-hydroxyoctanoate + O2 = 2-oxooctanoate + H2O2</text>
        <dbReference type="Rhea" id="RHEA:67940"/>
        <dbReference type="ChEBI" id="CHEBI:15379"/>
        <dbReference type="ChEBI" id="CHEBI:16240"/>
        <dbReference type="ChEBI" id="CHEBI:133514"/>
        <dbReference type="ChEBI" id="CHEBI:176689"/>
    </reaction>
    <physiologicalReaction direction="left-to-right" evidence="4">
        <dbReference type="Rhea" id="RHEA:67941"/>
    </physiologicalReaction>
</comment>
<dbReference type="GO" id="GO:0005777">
    <property type="term" value="C:peroxisome"/>
    <property type="evidence" value="ECO:0007669"/>
    <property type="project" value="UniProtKB-ARBA"/>
</dbReference>
<name>A0A1S3DSW3_DIACI</name>